<dbReference type="InterPro" id="IPR000639">
    <property type="entry name" value="Epox_hydrolase-like"/>
</dbReference>
<proteinExistence type="predicted"/>
<dbReference type="RefSeq" id="WP_260652535.1">
    <property type="nucleotide sequence ID" value="NZ_CP104275.1"/>
</dbReference>
<dbReference type="EMBL" id="CP104275">
    <property type="protein sequence ID" value="UWX97323.1"/>
    <property type="molecule type" value="Genomic_DNA"/>
</dbReference>
<protein>
    <submittedName>
        <fullName evidence="3">Alpha/beta hydrolase</fullName>
    </submittedName>
</protein>
<dbReference type="InterPro" id="IPR000073">
    <property type="entry name" value="AB_hydrolase_1"/>
</dbReference>
<dbReference type="PANTHER" id="PTHR43329">
    <property type="entry name" value="EPOXIDE HYDROLASE"/>
    <property type="match status" value="1"/>
</dbReference>
<dbReference type="InterPro" id="IPR029058">
    <property type="entry name" value="AB_hydrolase_fold"/>
</dbReference>
<gene>
    <name evidence="3" type="ORF">N2K95_01050</name>
</gene>
<dbReference type="SUPFAM" id="SSF53474">
    <property type="entry name" value="alpha/beta-Hydrolases"/>
    <property type="match status" value="1"/>
</dbReference>
<dbReference type="Gene3D" id="3.40.50.1820">
    <property type="entry name" value="alpha/beta hydrolase"/>
    <property type="match status" value="1"/>
</dbReference>
<evidence type="ECO:0000256" key="1">
    <source>
        <dbReference type="ARBA" id="ARBA00022801"/>
    </source>
</evidence>
<evidence type="ECO:0000313" key="4">
    <source>
        <dbReference type="Proteomes" id="UP001059859"/>
    </source>
</evidence>
<dbReference type="PRINTS" id="PR00412">
    <property type="entry name" value="EPOXHYDRLASE"/>
</dbReference>
<keyword evidence="1 3" id="KW-0378">Hydrolase</keyword>
<organism evidence="3 4">
    <name type="scientific">Arthrobacter zhaoxinii</name>
    <dbReference type="NCBI Taxonomy" id="2964616"/>
    <lineage>
        <taxon>Bacteria</taxon>
        <taxon>Bacillati</taxon>
        <taxon>Actinomycetota</taxon>
        <taxon>Actinomycetes</taxon>
        <taxon>Micrococcales</taxon>
        <taxon>Micrococcaceae</taxon>
        <taxon>Arthrobacter</taxon>
    </lineage>
</organism>
<evidence type="ECO:0000259" key="2">
    <source>
        <dbReference type="Pfam" id="PF00561"/>
    </source>
</evidence>
<dbReference type="Pfam" id="PF00561">
    <property type="entry name" value="Abhydrolase_1"/>
    <property type="match status" value="1"/>
</dbReference>
<dbReference type="GO" id="GO:0016787">
    <property type="term" value="F:hydrolase activity"/>
    <property type="evidence" value="ECO:0007669"/>
    <property type="project" value="UniProtKB-KW"/>
</dbReference>
<feature type="domain" description="AB hydrolase-1" evidence="2">
    <location>
        <begin position="36"/>
        <end position="272"/>
    </location>
</feature>
<name>A0ABY5YQW5_9MICC</name>
<reference evidence="3" key="1">
    <citation type="submission" date="2022-09" db="EMBL/GenBank/DDBJ databases">
        <title>Novel species in genus Arthrobacter.</title>
        <authorList>
            <person name="Liu Y."/>
        </authorList>
    </citation>
    <scope>NUCLEOTIDE SEQUENCE</scope>
    <source>
        <strain evidence="3">Zg-Y815</strain>
    </source>
</reference>
<accession>A0ABY5YQW5</accession>
<keyword evidence="4" id="KW-1185">Reference proteome</keyword>
<evidence type="ECO:0000313" key="3">
    <source>
        <dbReference type="EMBL" id="UWX97323.1"/>
    </source>
</evidence>
<sequence length="290" mass="31808">MKTPLDIQPRLDGVTHRMVNVGGLNIHVAEAGQGAPLLLLHGFPEHWWQWHRIIGPLAENHRVICPDGRGAGWTDAPGSGYGRDQLAADVLGLLDALGLEKVGVLSHDWGSLVTYQVCLRHPDRVSAHLSLSIPPPYFDFDIRMVLTILRHVRHNVVAMPVIGAGLLRPALVRRVLADFSAAGSFTEQDADLFAGRYADPARSRAGSALYRQFINPEGVRIMRGAYRNTRLATRTRVLIGTDDPGMQAGFVHGYKQFCDDLDVDYLSGANHFVAADRPDAVITAAREVFA</sequence>
<dbReference type="Proteomes" id="UP001059859">
    <property type="component" value="Chromosome"/>
</dbReference>